<dbReference type="Pfam" id="PF05186">
    <property type="entry name" value="Dpy-30"/>
    <property type="match status" value="1"/>
</dbReference>
<keyword evidence="1" id="KW-0547">Nucleotide-binding</keyword>
<dbReference type="GO" id="GO:0006139">
    <property type="term" value="P:nucleobase-containing compound metabolic process"/>
    <property type="evidence" value="ECO:0007669"/>
    <property type="project" value="InterPro"/>
</dbReference>
<keyword evidence="3" id="KW-1185">Reference proteome</keyword>
<reference evidence="2" key="1">
    <citation type="submission" date="2021-01" db="EMBL/GenBank/DDBJ databases">
        <authorList>
            <consortium name="Genoscope - CEA"/>
            <person name="William W."/>
        </authorList>
    </citation>
    <scope>NUCLEOTIDE SEQUENCE</scope>
</reference>
<dbReference type="EMBL" id="CAJJDN010000042">
    <property type="protein sequence ID" value="CAD8082007.1"/>
    <property type="molecule type" value="Genomic_DNA"/>
</dbReference>
<dbReference type="Proteomes" id="UP000692954">
    <property type="component" value="Unassembled WGS sequence"/>
</dbReference>
<gene>
    <name evidence="2" type="ORF">PSON_ATCC_30995.1.T0420348</name>
</gene>
<dbReference type="AlphaFoldDB" id="A0A8S1MLU5"/>
<proteinExistence type="predicted"/>
<evidence type="ECO:0008006" key="4">
    <source>
        <dbReference type="Google" id="ProtNLM"/>
    </source>
</evidence>
<dbReference type="CDD" id="cd22967">
    <property type="entry name" value="DD_AK7"/>
    <property type="match status" value="1"/>
</dbReference>
<name>A0A8S1MLU5_9CILI</name>
<dbReference type="GO" id="GO:0019205">
    <property type="term" value="F:nucleobase-containing compound kinase activity"/>
    <property type="evidence" value="ECO:0007669"/>
    <property type="project" value="InterPro"/>
</dbReference>
<dbReference type="Pfam" id="PF00406">
    <property type="entry name" value="ADK"/>
    <property type="match status" value="1"/>
</dbReference>
<evidence type="ECO:0000256" key="1">
    <source>
        <dbReference type="ARBA" id="ARBA00022741"/>
    </source>
</evidence>
<evidence type="ECO:0000313" key="2">
    <source>
        <dbReference type="EMBL" id="CAD8082007.1"/>
    </source>
</evidence>
<organism evidence="2 3">
    <name type="scientific">Paramecium sonneborni</name>
    <dbReference type="NCBI Taxonomy" id="65129"/>
    <lineage>
        <taxon>Eukaryota</taxon>
        <taxon>Sar</taxon>
        <taxon>Alveolata</taxon>
        <taxon>Ciliophora</taxon>
        <taxon>Intramacronucleata</taxon>
        <taxon>Oligohymenophorea</taxon>
        <taxon>Peniculida</taxon>
        <taxon>Parameciidae</taxon>
        <taxon>Paramecium</taxon>
    </lineage>
</organism>
<evidence type="ECO:0000313" key="3">
    <source>
        <dbReference type="Proteomes" id="UP000692954"/>
    </source>
</evidence>
<protein>
    <recommendedName>
        <fullName evidence="4">Adenylate kinase</fullName>
    </recommendedName>
</protein>
<dbReference type="GO" id="GO:0005524">
    <property type="term" value="F:ATP binding"/>
    <property type="evidence" value="ECO:0007669"/>
    <property type="project" value="InterPro"/>
</dbReference>
<dbReference type="InterPro" id="IPR007858">
    <property type="entry name" value="Dpy-30_motif"/>
</dbReference>
<dbReference type="InterPro" id="IPR047499">
    <property type="entry name" value="DD_AK7"/>
</dbReference>
<comment type="caution">
    <text evidence="2">The sequence shown here is derived from an EMBL/GenBank/DDBJ whole genome shotgun (WGS) entry which is preliminary data.</text>
</comment>
<dbReference type="InterPro" id="IPR000850">
    <property type="entry name" value="Adenylat/UMP-CMP_kin"/>
</dbReference>
<dbReference type="OrthoDB" id="10262413at2759"/>
<dbReference type="CDD" id="cd01428">
    <property type="entry name" value="ADK"/>
    <property type="match status" value="1"/>
</dbReference>
<dbReference type="PANTHER" id="PTHR23359">
    <property type="entry name" value="NUCLEOTIDE KINASE"/>
    <property type="match status" value="1"/>
</dbReference>
<sequence>MSLQTRSMDRTTGEKAQNWQQYRIFIEEMNSLIGSALVEEFRNDHENDINPNIIVGNGERLPKGATKLIKSANTTELGQVVLDCDIIIFHQNYCQAEYAFKLLKYANYATPKTFVLISTPLTWSTTNLKEKKQEETAVRQSILNEDELQQFKKYDRFTENDLLNRKINQFERLKHLEQQVLGCEKKELKTYVITPGLVYGNGEDILYELFKTVWMTPDAELPIYGEGNNIIPMIHVNDLAIIVNKAVFLCPQDKYIFAVDYENMTQKNLITTIAKNVGNGNTKTVSYCFEKMLMMNVWLRPTQIFESDDQYIDAKKNPIINWQYKEGFTKNISKIRDQFKIYRGLDTVKLIVHGGPAAGKSYLSQKLSTYYRIPHIQIKKLIQDLIDSNTEIGELVKTTLQQIKEQLIAEAQAIFEGEKKKKKIPKGQPEPVFDSSNIVPRLPDSVLIKAYQWRLQQNDAQNLGYVLDGFPKTMEQFEKLFLNENNQLIDDIKPKGVIYLNYSDDELKEKARLIIDQPRYTEDQMSRRIANFRKSNDSLLEQYEQFEIKRIIDSETIFDQAQEFITRNGPILVLQDKSEDDQIQIEIMQEDVSPDLQITQEQQQLQEKEQVITVTQSQVQQSQLGVVKKKGDQLNKSLNESRVSKEKQKLTDEQKFEQYKQQEKEQLDLRSQPLRQYLADNVVPYIAEALIVLCEKHPENPIHFLADFLEQKGNELQANGSIGQ</sequence>
<accession>A0A8S1MLU5</accession>